<evidence type="ECO:0000313" key="1">
    <source>
        <dbReference type="EMBL" id="ACT46951.1"/>
    </source>
</evidence>
<proteinExistence type="predicted"/>
<accession>C6WY55</accession>
<dbReference type="Proteomes" id="UP000002742">
    <property type="component" value="Chromosome"/>
</dbReference>
<gene>
    <name evidence="1" type="ordered locus">Mmol_0040</name>
</gene>
<reference evidence="1 2" key="2">
    <citation type="journal article" date="2011" name="J. Bacteriol.">
        <title>Genomes of three methylotrophs from a single niche uncover genetic and metabolic divergence of Methylophilaceae.</title>
        <authorList>
            <person name="Lapidus A."/>
            <person name="Clum A."/>
            <person name="Labutti K."/>
            <person name="Kaluzhnaya M.G."/>
            <person name="Lim S."/>
            <person name="Beck D.A."/>
            <person name="Glavina Del Rio T."/>
            <person name="Nolan M."/>
            <person name="Mavromatis K."/>
            <person name="Huntemann M."/>
            <person name="Lucas S."/>
            <person name="Lidstrom M.E."/>
            <person name="Ivanova N."/>
            <person name="Chistoserdova L."/>
        </authorList>
    </citation>
    <scope>NUCLEOTIDE SEQUENCE [LARGE SCALE GENOMIC DNA]</scope>
    <source>
        <strain evidence="2">JLW8 / ATCC BAA-1282 / DSM 17540</strain>
    </source>
</reference>
<reference evidence="2" key="1">
    <citation type="submission" date="2009-07" db="EMBL/GenBank/DDBJ databases">
        <title>Complete sequence of Methylotenera mobilis JLW8.</title>
        <authorList>
            <consortium name="US DOE Joint Genome Institute"/>
            <person name="Lucas S."/>
            <person name="Copeland A."/>
            <person name="Lapidus A."/>
            <person name="Glavina del Rio T."/>
            <person name="Tice H."/>
            <person name="Bruce D."/>
            <person name="Goodwin L."/>
            <person name="Pitluck S."/>
            <person name="LaButti K.M."/>
            <person name="Clum A."/>
            <person name="Larimer F."/>
            <person name="Land M."/>
            <person name="Hauser L."/>
            <person name="Kyrpides N."/>
            <person name="Mikhailova N."/>
            <person name="Kayluzhnaya M."/>
            <person name="Chistoserdova L."/>
        </authorList>
    </citation>
    <scope>NUCLEOTIDE SEQUENCE [LARGE SCALE GENOMIC DNA]</scope>
    <source>
        <strain evidence="2">JLW8 / ATCC BAA-1282 / DSM 17540</strain>
    </source>
</reference>
<sequence length="230" mass="25779">MISLEIIYDELKVNDNMLSLSLNVSPLFFNAEAAYKTRPFAAAKRHLASDIKAACVEVDAPDRREVEQFIHDVFAHTYGADIQHFMPQLISLRGENNQLVAAFGMRKADAEPLFLEHYLDAPIETMLSNRFNRVITRQQITEIGNLAVSNPRNAGVLIAHVIQYSLDNNVEWCVATAHHSLQNGLIKGGRDVYALQSAEKSRLTPAEQTTWGRYYDNSPQVVAVRGIAQL</sequence>
<dbReference type="EMBL" id="CP001672">
    <property type="protein sequence ID" value="ACT46951.1"/>
    <property type="molecule type" value="Genomic_DNA"/>
</dbReference>
<dbReference type="eggNOG" id="ENOG5032S9B">
    <property type="taxonomic scope" value="Bacteria"/>
</dbReference>
<dbReference type="HOGENOM" id="CLU_092721_2_0_4"/>
<dbReference type="Pfam" id="PF12261">
    <property type="entry name" value="T_hemolysin"/>
    <property type="match status" value="1"/>
</dbReference>
<dbReference type="STRING" id="583345.Mmol_0040"/>
<keyword evidence="2" id="KW-1185">Reference proteome</keyword>
<protein>
    <recommendedName>
        <fullName evidence="3">Thermostable hemolysin</fullName>
    </recommendedName>
</protein>
<name>C6WY55_METML</name>
<evidence type="ECO:0000313" key="2">
    <source>
        <dbReference type="Proteomes" id="UP000002742"/>
    </source>
</evidence>
<evidence type="ECO:0008006" key="3">
    <source>
        <dbReference type="Google" id="ProtNLM"/>
    </source>
</evidence>
<organism evidence="1 2">
    <name type="scientific">Methylotenera mobilis (strain JLW8 / ATCC BAA-1282 / DSM 17540)</name>
    <dbReference type="NCBI Taxonomy" id="583345"/>
    <lineage>
        <taxon>Bacteria</taxon>
        <taxon>Pseudomonadati</taxon>
        <taxon>Pseudomonadota</taxon>
        <taxon>Betaproteobacteria</taxon>
        <taxon>Nitrosomonadales</taxon>
        <taxon>Methylophilaceae</taxon>
        <taxon>Methylotenera</taxon>
    </lineage>
</organism>
<dbReference type="AlphaFoldDB" id="C6WY55"/>
<dbReference type="InterPro" id="IPR022050">
    <property type="entry name" value="T_hemolysin"/>
</dbReference>
<dbReference type="KEGG" id="mmb:Mmol_0040"/>